<organism evidence="1 2">
    <name type="scientific">Anas platyrhynchos</name>
    <name type="common">Mallard</name>
    <name type="synonym">Anas boschas</name>
    <dbReference type="NCBI Taxonomy" id="8839"/>
    <lineage>
        <taxon>Eukaryota</taxon>
        <taxon>Metazoa</taxon>
        <taxon>Chordata</taxon>
        <taxon>Craniata</taxon>
        <taxon>Vertebrata</taxon>
        <taxon>Euteleostomi</taxon>
        <taxon>Archelosauria</taxon>
        <taxon>Archosauria</taxon>
        <taxon>Dinosauria</taxon>
        <taxon>Saurischia</taxon>
        <taxon>Theropoda</taxon>
        <taxon>Coelurosauria</taxon>
        <taxon>Aves</taxon>
        <taxon>Neognathae</taxon>
        <taxon>Galloanserae</taxon>
        <taxon>Anseriformes</taxon>
        <taxon>Anatidae</taxon>
        <taxon>Anatinae</taxon>
        <taxon>Anas</taxon>
    </lineage>
</organism>
<gene>
    <name evidence="1" type="ORF">Anapl_03746</name>
</gene>
<dbReference type="AlphaFoldDB" id="R0LWW3"/>
<name>R0LWW3_ANAPL</name>
<evidence type="ECO:0000313" key="2">
    <source>
        <dbReference type="Proteomes" id="UP000296049"/>
    </source>
</evidence>
<protein>
    <submittedName>
        <fullName evidence="1">Uncharacterized protein</fullName>
    </submittedName>
</protein>
<dbReference type="Proteomes" id="UP000296049">
    <property type="component" value="Unassembled WGS sequence"/>
</dbReference>
<dbReference type="EMBL" id="KB742622">
    <property type="protein sequence ID" value="EOB06265.1"/>
    <property type="molecule type" value="Genomic_DNA"/>
</dbReference>
<keyword evidence="2" id="KW-1185">Reference proteome</keyword>
<reference evidence="2" key="1">
    <citation type="journal article" date="2013" name="Nat. Genet.">
        <title>The duck genome and transcriptome provide insight into an avian influenza virus reservoir species.</title>
        <authorList>
            <person name="Huang Y."/>
            <person name="Li Y."/>
            <person name="Burt D.W."/>
            <person name="Chen H."/>
            <person name="Zhang Y."/>
            <person name="Qian W."/>
            <person name="Kim H."/>
            <person name="Gan S."/>
            <person name="Zhao Y."/>
            <person name="Li J."/>
            <person name="Yi K."/>
            <person name="Feng H."/>
            <person name="Zhu P."/>
            <person name="Li B."/>
            <person name="Liu Q."/>
            <person name="Fairley S."/>
            <person name="Magor K.E."/>
            <person name="Du Z."/>
            <person name="Hu X."/>
            <person name="Goodman L."/>
            <person name="Tafer H."/>
            <person name="Vignal A."/>
            <person name="Lee T."/>
            <person name="Kim K.W."/>
            <person name="Sheng Z."/>
            <person name="An Y."/>
            <person name="Searle S."/>
            <person name="Herrero J."/>
            <person name="Groenen M.A."/>
            <person name="Crooijmans R.P."/>
            <person name="Faraut T."/>
            <person name="Cai Q."/>
            <person name="Webster R.G."/>
            <person name="Aldridge J.R."/>
            <person name="Warren W.C."/>
            <person name="Bartschat S."/>
            <person name="Kehr S."/>
            <person name="Marz M."/>
            <person name="Stadler P.F."/>
            <person name="Smith J."/>
            <person name="Kraus R.H."/>
            <person name="Zhao Y."/>
            <person name="Ren L."/>
            <person name="Fei J."/>
            <person name="Morisson M."/>
            <person name="Kaiser P."/>
            <person name="Griffin D.K."/>
            <person name="Rao M."/>
            <person name="Pitel F."/>
            <person name="Wang J."/>
            <person name="Li N."/>
        </authorList>
    </citation>
    <scope>NUCLEOTIDE SEQUENCE [LARGE SCALE GENOMIC DNA]</scope>
</reference>
<evidence type="ECO:0000313" key="1">
    <source>
        <dbReference type="EMBL" id="EOB06265.1"/>
    </source>
</evidence>
<accession>R0LWW3</accession>
<proteinExistence type="predicted"/>
<sequence>MGEPYLKVFQVCGLLLMPTTVYPPYNKISKIPHSSPKTEEAKDALGCICLQGLGAEPLDHHSLWGTGAGKSSTKAFKCLQGDSRVQKNDHTKQKRSLCGEVKKVTIKKPEAAWDSPTPMALQSSMDAISLEQGSGHAEQLMVQKQIVTDHARCQKHSYLARFCSNKGSSL</sequence>